<dbReference type="Proteomes" id="UP001146120">
    <property type="component" value="Unassembled WGS sequence"/>
</dbReference>
<evidence type="ECO:0000313" key="23">
    <source>
        <dbReference type="Proteomes" id="UP001146120"/>
    </source>
</evidence>
<proteinExistence type="predicted"/>
<keyword evidence="11" id="KW-0456">Lyase</keyword>
<dbReference type="GO" id="GO:0005635">
    <property type="term" value="C:nuclear envelope"/>
    <property type="evidence" value="ECO:0007669"/>
    <property type="project" value="TreeGrafter"/>
</dbReference>
<comment type="caution">
    <text evidence="22">The sequence shown here is derived from an EMBL/GenBank/DDBJ whole genome shotgun (WGS) entry which is preliminary data.</text>
</comment>
<dbReference type="Gene3D" id="1.20.120.550">
    <property type="entry name" value="Membrane associated eicosanoid/glutathione metabolism-like domain"/>
    <property type="match status" value="1"/>
</dbReference>
<feature type="transmembrane region" description="Helical" evidence="21">
    <location>
        <begin position="15"/>
        <end position="36"/>
    </location>
</feature>
<reference evidence="22" key="1">
    <citation type="submission" date="2022-11" db="EMBL/GenBank/DDBJ databases">
        <authorList>
            <person name="Morgan W.R."/>
            <person name="Tartar A."/>
        </authorList>
    </citation>
    <scope>NUCLEOTIDE SEQUENCE</scope>
    <source>
        <strain evidence="22">ARSEF 373</strain>
    </source>
</reference>
<evidence type="ECO:0000256" key="19">
    <source>
        <dbReference type="ARBA" id="ARBA00075145"/>
    </source>
</evidence>
<keyword evidence="5 21" id="KW-1133">Transmembrane helix</keyword>
<comment type="subcellular location">
    <subcellularLocation>
        <location evidence="1">Mitochondrion outer membrane</location>
        <topology evidence="1">Multi-pass membrane protein</topology>
    </subcellularLocation>
</comment>
<dbReference type="PANTHER" id="PTHR10250:SF26">
    <property type="entry name" value="GLUTATHIONE S-TRANSFERASE 3, MITOCHONDRIAL"/>
    <property type="match status" value="1"/>
</dbReference>
<dbReference type="InterPro" id="IPR001129">
    <property type="entry name" value="Membr-assoc_MAPEG"/>
</dbReference>
<dbReference type="EMBL" id="DAKRPA010000080">
    <property type="protein sequence ID" value="DAZ99619.1"/>
    <property type="molecule type" value="Genomic_DNA"/>
</dbReference>
<dbReference type="GO" id="GO:0006629">
    <property type="term" value="P:lipid metabolic process"/>
    <property type="evidence" value="ECO:0007669"/>
    <property type="project" value="UniProtKB-KW"/>
</dbReference>
<comment type="catalytic activity">
    <reaction evidence="17">
        <text>15-deoxy-Delta(12,14)-prostaglandin J2 + glutathione = 15-deoxy-Delta(12,14)-prostaglandin J2-S-(R)-glutathione</text>
        <dbReference type="Rhea" id="RHEA:75963"/>
        <dbReference type="ChEBI" id="CHEBI:57925"/>
        <dbReference type="ChEBI" id="CHEBI:85236"/>
        <dbReference type="ChEBI" id="CHEBI:194498"/>
    </reaction>
    <physiologicalReaction direction="left-to-right" evidence="17">
        <dbReference type="Rhea" id="RHEA:75964"/>
    </physiologicalReaction>
</comment>
<evidence type="ECO:0000256" key="7">
    <source>
        <dbReference type="ARBA" id="ARBA00023098"/>
    </source>
</evidence>
<dbReference type="FunFam" id="1.20.120.550:FF:000004">
    <property type="entry name" value="Microsomal glutathione S-transferase 3"/>
    <property type="match status" value="1"/>
</dbReference>
<comment type="catalytic activity">
    <reaction evidence="16">
        <text>leukotriene C4 = leukotriene A4 + glutathione</text>
        <dbReference type="Rhea" id="RHEA:17617"/>
        <dbReference type="ChEBI" id="CHEBI:57463"/>
        <dbReference type="ChEBI" id="CHEBI:57925"/>
        <dbReference type="ChEBI" id="CHEBI:57973"/>
        <dbReference type="EC" id="4.4.1.20"/>
    </reaction>
    <physiologicalReaction direction="right-to-left" evidence="16">
        <dbReference type="Rhea" id="RHEA:17619"/>
    </physiologicalReaction>
</comment>
<evidence type="ECO:0000256" key="6">
    <source>
        <dbReference type="ARBA" id="ARBA00023002"/>
    </source>
</evidence>
<keyword evidence="9 21" id="KW-0472">Membrane</keyword>
<evidence type="ECO:0000256" key="5">
    <source>
        <dbReference type="ARBA" id="ARBA00022989"/>
    </source>
</evidence>
<evidence type="ECO:0000256" key="13">
    <source>
        <dbReference type="ARBA" id="ARBA00037884"/>
    </source>
</evidence>
<comment type="pathway">
    <text evidence="13">Lipid metabolism; leukotriene C4 biosynthesis.</text>
</comment>
<evidence type="ECO:0000256" key="4">
    <source>
        <dbReference type="ARBA" id="ARBA00022787"/>
    </source>
</evidence>
<keyword evidence="3 21" id="KW-0812">Transmembrane</keyword>
<keyword evidence="12" id="KW-0449">Lipoprotein</keyword>
<evidence type="ECO:0000256" key="20">
    <source>
        <dbReference type="ARBA" id="ARBA00076908"/>
    </source>
</evidence>
<keyword evidence="4" id="KW-1000">Mitochondrion outer membrane</keyword>
<reference evidence="22" key="2">
    <citation type="journal article" date="2023" name="Microbiol Resour">
        <title>Decontamination and Annotation of the Draft Genome Sequence of the Oomycete Lagenidium giganteum ARSEF 373.</title>
        <authorList>
            <person name="Morgan W.R."/>
            <person name="Tartar A."/>
        </authorList>
    </citation>
    <scope>NUCLEOTIDE SEQUENCE</scope>
    <source>
        <strain evidence="22">ARSEF 373</strain>
    </source>
</reference>
<comment type="pathway">
    <text evidence="14">Lipid metabolism; arachidonate metabolism.</text>
</comment>
<organism evidence="22 23">
    <name type="scientific">Lagenidium giganteum</name>
    <dbReference type="NCBI Taxonomy" id="4803"/>
    <lineage>
        <taxon>Eukaryota</taxon>
        <taxon>Sar</taxon>
        <taxon>Stramenopiles</taxon>
        <taxon>Oomycota</taxon>
        <taxon>Peronosporomycetes</taxon>
        <taxon>Pythiales</taxon>
        <taxon>Pythiaceae</taxon>
    </lineage>
</organism>
<sequence length="147" mass="16213">MSQENAHPSLQPDHGYVLLVVLAAFIVNGWASLNVVSARAKFGVEYPQMYVEKDEPHFNAFNCVQRAHQNMLEHLSLHLMTLLASSLYRPKLAAIAGVVRLLGFVAYIHGYSSGDPQKRLRGVFGFWGYFAAIGLTVEAALRLLGVA</sequence>
<evidence type="ECO:0000256" key="17">
    <source>
        <dbReference type="ARBA" id="ARBA00051411"/>
    </source>
</evidence>
<keyword evidence="6" id="KW-0560">Oxidoreductase</keyword>
<evidence type="ECO:0000256" key="18">
    <source>
        <dbReference type="ARBA" id="ARBA00069748"/>
    </source>
</evidence>
<feature type="transmembrane region" description="Helical" evidence="21">
    <location>
        <begin position="92"/>
        <end position="112"/>
    </location>
</feature>
<keyword evidence="8" id="KW-0496">Mitochondrion</keyword>
<feature type="transmembrane region" description="Helical" evidence="21">
    <location>
        <begin position="124"/>
        <end position="144"/>
    </location>
</feature>
<evidence type="ECO:0000256" key="15">
    <source>
        <dbReference type="ARBA" id="ARBA00039056"/>
    </source>
</evidence>
<evidence type="ECO:0000256" key="21">
    <source>
        <dbReference type="SAM" id="Phobius"/>
    </source>
</evidence>
<dbReference type="PANTHER" id="PTHR10250">
    <property type="entry name" value="MICROSOMAL GLUTATHIONE S-TRANSFERASE"/>
    <property type="match status" value="1"/>
</dbReference>
<dbReference type="Pfam" id="PF01124">
    <property type="entry name" value="MAPEG"/>
    <property type="match status" value="1"/>
</dbReference>
<evidence type="ECO:0000256" key="9">
    <source>
        <dbReference type="ARBA" id="ARBA00023136"/>
    </source>
</evidence>
<keyword evidence="10" id="KW-0564">Palmitate</keyword>
<evidence type="ECO:0000256" key="11">
    <source>
        <dbReference type="ARBA" id="ARBA00023239"/>
    </source>
</evidence>
<dbReference type="GO" id="GO:0004364">
    <property type="term" value="F:glutathione transferase activity"/>
    <property type="evidence" value="ECO:0007669"/>
    <property type="project" value="TreeGrafter"/>
</dbReference>
<dbReference type="GO" id="GO:0005741">
    <property type="term" value="C:mitochondrial outer membrane"/>
    <property type="evidence" value="ECO:0007669"/>
    <property type="project" value="UniProtKB-SubCell"/>
</dbReference>
<dbReference type="SUPFAM" id="SSF161084">
    <property type="entry name" value="MAPEG domain-like"/>
    <property type="match status" value="1"/>
</dbReference>
<evidence type="ECO:0000256" key="8">
    <source>
        <dbReference type="ARBA" id="ARBA00023128"/>
    </source>
</evidence>
<gene>
    <name evidence="22" type="ORF">N0F65_001447</name>
</gene>
<evidence type="ECO:0000313" key="22">
    <source>
        <dbReference type="EMBL" id="DAZ99619.1"/>
    </source>
</evidence>
<dbReference type="GO" id="GO:0006691">
    <property type="term" value="P:leukotriene metabolic process"/>
    <property type="evidence" value="ECO:0007669"/>
    <property type="project" value="UniProtKB-ARBA"/>
</dbReference>
<dbReference type="GO" id="GO:0004464">
    <property type="term" value="F:leukotriene-C4 synthase activity"/>
    <property type="evidence" value="ECO:0007669"/>
    <property type="project" value="UniProtKB-EC"/>
</dbReference>
<name>A0AAV2Z1Y7_9STRA</name>
<evidence type="ECO:0000256" key="10">
    <source>
        <dbReference type="ARBA" id="ARBA00023139"/>
    </source>
</evidence>
<protein>
    <recommendedName>
        <fullName evidence="18">Glutathione S-transferase 3, mitochondrial</fullName>
        <ecNumber evidence="15">4.4.1.20</ecNumber>
    </recommendedName>
    <alternativeName>
        <fullName evidence="19">Glutathione peroxidase MGST3</fullName>
    </alternativeName>
    <alternativeName>
        <fullName evidence="20">LTC4 synthase MGST3</fullName>
    </alternativeName>
</protein>
<evidence type="ECO:0000256" key="16">
    <source>
        <dbReference type="ARBA" id="ARBA00049298"/>
    </source>
</evidence>
<accession>A0AAV2Z1Y7</accession>
<dbReference type="InterPro" id="IPR050997">
    <property type="entry name" value="MAPEG"/>
</dbReference>
<dbReference type="GO" id="GO:0005783">
    <property type="term" value="C:endoplasmic reticulum"/>
    <property type="evidence" value="ECO:0007669"/>
    <property type="project" value="TreeGrafter"/>
</dbReference>
<keyword evidence="2" id="KW-0808">Transferase</keyword>
<dbReference type="EC" id="4.4.1.20" evidence="15"/>
<evidence type="ECO:0000256" key="2">
    <source>
        <dbReference type="ARBA" id="ARBA00022679"/>
    </source>
</evidence>
<evidence type="ECO:0000256" key="1">
    <source>
        <dbReference type="ARBA" id="ARBA00004374"/>
    </source>
</evidence>
<evidence type="ECO:0000256" key="3">
    <source>
        <dbReference type="ARBA" id="ARBA00022692"/>
    </source>
</evidence>
<dbReference type="GO" id="GO:0004602">
    <property type="term" value="F:glutathione peroxidase activity"/>
    <property type="evidence" value="ECO:0007669"/>
    <property type="project" value="TreeGrafter"/>
</dbReference>
<keyword evidence="7" id="KW-0443">Lipid metabolism</keyword>
<keyword evidence="23" id="KW-1185">Reference proteome</keyword>
<evidence type="ECO:0000256" key="14">
    <source>
        <dbReference type="ARBA" id="ARBA00037916"/>
    </source>
</evidence>
<evidence type="ECO:0000256" key="12">
    <source>
        <dbReference type="ARBA" id="ARBA00023288"/>
    </source>
</evidence>
<dbReference type="InterPro" id="IPR023352">
    <property type="entry name" value="MAPEG-like_dom_sf"/>
</dbReference>
<dbReference type="AlphaFoldDB" id="A0AAV2Z1Y7"/>